<dbReference type="InterPro" id="IPR005119">
    <property type="entry name" value="LysR_subst-bd"/>
</dbReference>
<evidence type="ECO:0000259" key="5">
    <source>
        <dbReference type="PROSITE" id="PS50931"/>
    </source>
</evidence>
<dbReference type="InterPro" id="IPR058163">
    <property type="entry name" value="LysR-type_TF_proteobact-type"/>
</dbReference>
<dbReference type="Gene3D" id="1.10.10.10">
    <property type="entry name" value="Winged helix-like DNA-binding domain superfamily/Winged helix DNA-binding domain"/>
    <property type="match status" value="1"/>
</dbReference>
<keyword evidence="4" id="KW-0804">Transcription</keyword>
<dbReference type="Pfam" id="PF00126">
    <property type="entry name" value="HTH_1"/>
    <property type="match status" value="1"/>
</dbReference>
<keyword evidence="3 6" id="KW-0238">DNA-binding</keyword>
<keyword evidence="7" id="KW-1185">Reference proteome</keyword>
<dbReference type="PANTHER" id="PTHR30537">
    <property type="entry name" value="HTH-TYPE TRANSCRIPTIONAL REGULATOR"/>
    <property type="match status" value="1"/>
</dbReference>
<feature type="domain" description="HTH lysR-type" evidence="5">
    <location>
        <begin position="17"/>
        <end position="74"/>
    </location>
</feature>
<sequence length="317" mass="35256">MSCGYESHMNRLGKALPPLASLMPFEAAARLESFSRAADELHLTQAAVSRQIRALEENLGVALFERRNRGVFLTAAGREFGRTVSTALESVATHANTLREEVHDGVVVLFCQLCEAFYWVMPRLAAFNRQHPDIEVRLVTSTRPVVEHHDYFDVALQTSGRPSGSHALSFTASDEIFPICSPDYFAAQPAPITLTNLTEHRLLHHRADTPDWFEWDSWLRAMGHAVPILGNGMIFNSYPLVLQAALAGHGIALGWRRTAERLVQNGQLVRPIDASLPLSDALSVYTRQGARSRVETLALLDWLQHEFHADHGGESAF</sequence>
<gene>
    <name evidence="6" type="ORF">C8E00_105103</name>
</gene>
<evidence type="ECO:0000256" key="4">
    <source>
        <dbReference type="ARBA" id="ARBA00023163"/>
    </source>
</evidence>
<evidence type="ECO:0000313" key="7">
    <source>
        <dbReference type="Proteomes" id="UP000295380"/>
    </source>
</evidence>
<evidence type="ECO:0000313" key="6">
    <source>
        <dbReference type="EMBL" id="TDU21619.1"/>
    </source>
</evidence>
<dbReference type="GO" id="GO:0003700">
    <property type="term" value="F:DNA-binding transcription factor activity"/>
    <property type="evidence" value="ECO:0007669"/>
    <property type="project" value="InterPro"/>
</dbReference>
<dbReference type="PANTHER" id="PTHR30537:SF26">
    <property type="entry name" value="GLYCINE CLEAVAGE SYSTEM TRANSCRIPTIONAL ACTIVATOR"/>
    <property type="match status" value="1"/>
</dbReference>
<comment type="caution">
    <text evidence="6">The sequence shown here is derived from an EMBL/GenBank/DDBJ whole genome shotgun (WGS) entry which is preliminary data.</text>
</comment>
<dbReference type="PRINTS" id="PR00039">
    <property type="entry name" value="HTHLYSR"/>
</dbReference>
<dbReference type="EMBL" id="SOBR01000005">
    <property type="protein sequence ID" value="TDU21619.1"/>
    <property type="molecule type" value="Genomic_DNA"/>
</dbReference>
<dbReference type="SUPFAM" id="SSF53850">
    <property type="entry name" value="Periplasmic binding protein-like II"/>
    <property type="match status" value="1"/>
</dbReference>
<name>A0A4R7NM86_9GAMM</name>
<evidence type="ECO:0000256" key="3">
    <source>
        <dbReference type="ARBA" id="ARBA00023125"/>
    </source>
</evidence>
<dbReference type="GO" id="GO:0006351">
    <property type="term" value="P:DNA-templated transcription"/>
    <property type="evidence" value="ECO:0007669"/>
    <property type="project" value="TreeGrafter"/>
</dbReference>
<evidence type="ECO:0000256" key="2">
    <source>
        <dbReference type="ARBA" id="ARBA00023015"/>
    </source>
</evidence>
<dbReference type="FunFam" id="1.10.10.10:FF:000001">
    <property type="entry name" value="LysR family transcriptional regulator"/>
    <property type="match status" value="1"/>
</dbReference>
<dbReference type="SUPFAM" id="SSF46785">
    <property type="entry name" value="Winged helix' DNA-binding domain"/>
    <property type="match status" value="1"/>
</dbReference>
<reference evidence="6 7" key="1">
    <citation type="submission" date="2019-03" db="EMBL/GenBank/DDBJ databases">
        <title>Genomic Encyclopedia of Type Strains, Phase IV (KMG-IV): sequencing the most valuable type-strain genomes for metagenomic binning, comparative biology and taxonomic classification.</title>
        <authorList>
            <person name="Goeker M."/>
        </authorList>
    </citation>
    <scope>NUCLEOTIDE SEQUENCE [LARGE SCALE GENOMIC DNA]</scope>
    <source>
        <strain evidence="6 7">DSM 6770</strain>
    </source>
</reference>
<dbReference type="InterPro" id="IPR036388">
    <property type="entry name" value="WH-like_DNA-bd_sf"/>
</dbReference>
<dbReference type="PROSITE" id="PS50931">
    <property type="entry name" value="HTH_LYSR"/>
    <property type="match status" value="1"/>
</dbReference>
<proteinExistence type="inferred from homology"/>
<dbReference type="Proteomes" id="UP000295380">
    <property type="component" value="Unassembled WGS sequence"/>
</dbReference>
<dbReference type="Pfam" id="PF03466">
    <property type="entry name" value="LysR_substrate"/>
    <property type="match status" value="1"/>
</dbReference>
<comment type="similarity">
    <text evidence="1">Belongs to the LysR transcriptional regulatory family.</text>
</comment>
<organism evidence="6 7">
    <name type="scientific">Chromohalobacter marismortui</name>
    <dbReference type="NCBI Taxonomy" id="42055"/>
    <lineage>
        <taxon>Bacteria</taxon>
        <taxon>Pseudomonadati</taxon>
        <taxon>Pseudomonadota</taxon>
        <taxon>Gammaproteobacteria</taxon>
        <taxon>Oceanospirillales</taxon>
        <taxon>Halomonadaceae</taxon>
        <taxon>Chromohalobacter</taxon>
    </lineage>
</organism>
<keyword evidence="2" id="KW-0805">Transcription regulation</keyword>
<accession>A0A4R7NM86</accession>
<dbReference type="AlphaFoldDB" id="A0A4R7NM86"/>
<dbReference type="GO" id="GO:0043565">
    <property type="term" value="F:sequence-specific DNA binding"/>
    <property type="evidence" value="ECO:0007669"/>
    <property type="project" value="TreeGrafter"/>
</dbReference>
<dbReference type="InterPro" id="IPR036390">
    <property type="entry name" value="WH_DNA-bd_sf"/>
</dbReference>
<dbReference type="InterPro" id="IPR000847">
    <property type="entry name" value="LysR_HTH_N"/>
</dbReference>
<evidence type="ECO:0000256" key="1">
    <source>
        <dbReference type="ARBA" id="ARBA00009437"/>
    </source>
</evidence>
<dbReference type="Gene3D" id="3.40.190.10">
    <property type="entry name" value="Periplasmic binding protein-like II"/>
    <property type="match status" value="2"/>
</dbReference>
<protein>
    <submittedName>
        <fullName evidence="6">DNA-binding transcriptional LysR family regulator</fullName>
    </submittedName>
</protein>